<dbReference type="RefSeq" id="WP_100609572.1">
    <property type="nucleotide sequence ID" value="NZ_CP024962.1"/>
</dbReference>
<comment type="caution">
    <text evidence="11">Lacks conserved residue(s) required for the propagation of feature annotation.</text>
</comment>
<keyword evidence="4 11" id="KW-0963">Cytoplasm</keyword>
<dbReference type="CDD" id="cd04254">
    <property type="entry name" value="AAK_UMPK-PyrH-Ec"/>
    <property type="match status" value="1"/>
</dbReference>
<evidence type="ECO:0000256" key="10">
    <source>
        <dbReference type="ARBA" id="ARBA00047767"/>
    </source>
</evidence>
<dbReference type="NCBIfam" id="TIGR02075">
    <property type="entry name" value="pyrH_bact"/>
    <property type="match status" value="1"/>
</dbReference>
<keyword evidence="6 11" id="KW-0547">Nucleotide-binding</keyword>
<dbReference type="HAMAP" id="MF_01220_B">
    <property type="entry name" value="PyrH_B"/>
    <property type="match status" value="1"/>
</dbReference>
<proteinExistence type="inferred from homology"/>
<evidence type="ECO:0000256" key="9">
    <source>
        <dbReference type="ARBA" id="ARBA00022975"/>
    </source>
</evidence>
<feature type="binding site" evidence="11">
    <location>
        <position position="162"/>
    </location>
    <ligand>
        <name>ATP</name>
        <dbReference type="ChEBI" id="CHEBI:30616"/>
    </ligand>
</feature>
<dbReference type="InterPro" id="IPR015963">
    <property type="entry name" value="Uridylate_kinase_bac"/>
</dbReference>
<feature type="binding site" evidence="11">
    <location>
        <position position="52"/>
    </location>
    <ligand>
        <name>UMP</name>
        <dbReference type="ChEBI" id="CHEBI:57865"/>
    </ligand>
</feature>
<feature type="binding site" evidence="11">
    <location>
        <position position="168"/>
    </location>
    <ligand>
        <name>ATP</name>
        <dbReference type="ChEBI" id="CHEBI:30616"/>
    </ligand>
</feature>
<dbReference type="InterPro" id="IPR011817">
    <property type="entry name" value="Uridylate_kinase"/>
</dbReference>
<keyword evidence="8 11" id="KW-0067">ATP-binding</keyword>
<dbReference type="PIRSF" id="PIRSF005650">
    <property type="entry name" value="Uridylate_kin"/>
    <property type="match status" value="1"/>
</dbReference>
<dbReference type="EMBL" id="CP024962">
    <property type="protein sequence ID" value="ATZ16544.1"/>
    <property type="molecule type" value="Genomic_DNA"/>
</dbReference>
<evidence type="ECO:0000256" key="3">
    <source>
        <dbReference type="ARBA" id="ARBA00007614"/>
    </source>
</evidence>
<organism evidence="12 13">
    <name type="scientific">Entomoplasma freundtii</name>
    <dbReference type="NCBI Taxonomy" id="74700"/>
    <lineage>
        <taxon>Bacteria</taxon>
        <taxon>Bacillati</taxon>
        <taxon>Mycoplasmatota</taxon>
        <taxon>Mollicutes</taxon>
        <taxon>Entomoplasmatales</taxon>
        <taxon>Entomoplasmataceae</taxon>
        <taxon>Entomoplasma</taxon>
    </lineage>
</organism>
<evidence type="ECO:0000256" key="8">
    <source>
        <dbReference type="ARBA" id="ARBA00022840"/>
    </source>
</evidence>
<evidence type="ECO:0000313" key="13">
    <source>
        <dbReference type="Proteomes" id="UP000232222"/>
    </source>
</evidence>
<feature type="binding site" evidence="11">
    <location>
        <position position="53"/>
    </location>
    <ligand>
        <name>ATP</name>
        <dbReference type="ChEBI" id="CHEBI:30616"/>
    </ligand>
</feature>
<dbReference type="InterPro" id="IPR001048">
    <property type="entry name" value="Asp/Glu/Uridylate_kinase"/>
</dbReference>
<gene>
    <name evidence="11 12" type="primary">pyrH</name>
    <name evidence="12" type="ORF">EFREU_v1c05230</name>
</gene>
<keyword evidence="7 11" id="KW-0418">Kinase</keyword>
<evidence type="ECO:0000313" key="12">
    <source>
        <dbReference type="EMBL" id="ATZ16544.1"/>
    </source>
</evidence>
<comment type="pathway">
    <text evidence="2 11">Pyrimidine metabolism; CTP biosynthesis via de novo pathway; UDP from UMP (UMPK route): step 1/1.</text>
</comment>
<dbReference type="Proteomes" id="UP000232222">
    <property type="component" value="Chromosome"/>
</dbReference>
<sequence length="237" mass="25771">MSLKYETVLLKISGEALKGDSEIYDEAALEGVGKQIVSLAKEGLRIGIVVGGGNIWRGKMGQAMKMPQIDADYMGMLATMMNALALETTISRLGYTKVVVYSALETRNISDPYSYREARAKLSAGYIVIFAAGTGYSYFTTDTGAAIRAIEIGADALMMAKNGVAGVYDSDPKLNPNAKIYKKLTHKDITDRDLRVMDLTAATLARDGKLKIEVFDMQGPNNIVKVMHNELPSTIIE</sequence>
<dbReference type="OrthoDB" id="9807458at2"/>
<dbReference type="InterPro" id="IPR036393">
    <property type="entry name" value="AceGlu_kinase-like_sf"/>
</dbReference>
<evidence type="ECO:0000256" key="4">
    <source>
        <dbReference type="ARBA" id="ARBA00022490"/>
    </source>
</evidence>
<dbReference type="FunFam" id="3.40.1160.10:FF:000001">
    <property type="entry name" value="Uridylate kinase"/>
    <property type="match status" value="1"/>
</dbReference>
<keyword evidence="5 11" id="KW-0808">Transferase</keyword>
<feature type="binding site" evidence="11">
    <location>
        <begin position="11"/>
        <end position="14"/>
    </location>
    <ligand>
        <name>ATP</name>
        <dbReference type="ChEBI" id="CHEBI:30616"/>
    </ligand>
</feature>
<comment type="subunit">
    <text evidence="11">Homohexamer.</text>
</comment>
<comment type="activity regulation">
    <text evidence="11">Inhibited by UTP.</text>
</comment>
<evidence type="ECO:0000256" key="6">
    <source>
        <dbReference type="ARBA" id="ARBA00022741"/>
    </source>
</evidence>
<evidence type="ECO:0000256" key="11">
    <source>
        <dbReference type="HAMAP-Rule" id="MF_01220"/>
    </source>
</evidence>
<dbReference type="GO" id="GO:0044210">
    <property type="term" value="P:'de novo' CTP biosynthetic process"/>
    <property type="evidence" value="ECO:0007669"/>
    <property type="project" value="UniProtKB-UniRule"/>
</dbReference>
<dbReference type="SUPFAM" id="SSF53633">
    <property type="entry name" value="Carbamate kinase-like"/>
    <property type="match status" value="1"/>
</dbReference>
<evidence type="ECO:0000256" key="1">
    <source>
        <dbReference type="ARBA" id="ARBA00004496"/>
    </source>
</evidence>
<dbReference type="Gene3D" id="3.40.1160.10">
    <property type="entry name" value="Acetylglutamate kinase-like"/>
    <property type="match status" value="1"/>
</dbReference>
<feature type="binding site" evidence="11">
    <location>
        <position position="57"/>
    </location>
    <ligand>
        <name>ATP</name>
        <dbReference type="ChEBI" id="CHEBI:30616"/>
    </ligand>
</feature>
<keyword evidence="9 11" id="KW-0665">Pyrimidine biosynthesis</keyword>
<dbReference type="KEGG" id="efr:EFREU_v1c05230"/>
<evidence type="ECO:0000256" key="5">
    <source>
        <dbReference type="ARBA" id="ARBA00022679"/>
    </source>
</evidence>
<dbReference type="GO" id="GO:0006225">
    <property type="term" value="P:UDP biosynthetic process"/>
    <property type="evidence" value="ECO:0007669"/>
    <property type="project" value="TreeGrafter"/>
</dbReference>
<feature type="binding site" evidence="11">
    <location>
        <position position="171"/>
    </location>
    <ligand>
        <name>ATP</name>
        <dbReference type="ChEBI" id="CHEBI:30616"/>
    </ligand>
</feature>
<dbReference type="PANTHER" id="PTHR42833:SF4">
    <property type="entry name" value="URIDYLATE KINASE PUMPKIN, CHLOROPLASTIC"/>
    <property type="match status" value="1"/>
</dbReference>
<reference evidence="12 13" key="1">
    <citation type="submission" date="2017-11" db="EMBL/GenBank/DDBJ databases">
        <title>Genome sequence of Entomoplasma freundtii BARC 318 (ATCC 51999).</title>
        <authorList>
            <person name="Lo W.-S."/>
            <person name="Gasparich G.E."/>
            <person name="Kuo C.-H."/>
        </authorList>
    </citation>
    <scope>NUCLEOTIDE SEQUENCE [LARGE SCALE GENOMIC DNA]</scope>
    <source>
        <strain evidence="12 13">BARC 318</strain>
    </source>
</reference>
<feature type="binding site" evidence="11">
    <location>
        <position position="72"/>
    </location>
    <ligand>
        <name>UMP</name>
        <dbReference type="ChEBI" id="CHEBI:57865"/>
    </ligand>
</feature>
<evidence type="ECO:0000256" key="2">
    <source>
        <dbReference type="ARBA" id="ARBA00004791"/>
    </source>
</evidence>
<dbReference type="UniPathway" id="UPA00159">
    <property type="reaction ID" value="UER00275"/>
</dbReference>
<dbReference type="Pfam" id="PF00696">
    <property type="entry name" value="AA_kinase"/>
    <property type="match status" value="1"/>
</dbReference>
<keyword evidence="13" id="KW-1185">Reference proteome</keyword>
<dbReference type="GO" id="GO:0005737">
    <property type="term" value="C:cytoplasm"/>
    <property type="evidence" value="ECO:0007669"/>
    <property type="project" value="UniProtKB-SubCell"/>
</dbReference>
<comment type="catalytic activity">
    <reaction evidence="10 11">
        <text>UMP + ATP = UDP + ADP</text>
        <dbReference type="Rhea" id="RHEA:24400"/>
        <dbReference type="ChEBI" id="CHEBI:30616"/>
        <dbReference type="ChEBI" id="CHEBI:57865"/>
        <dbReference type="ChEBI" id="CHEBI:58223"/>
        <dbReference type="ChEBI" id="CHEBI:456216"/>
        <dbReference type="EC" id="2.7.4.22"/>
    </reaction>
</comment>
<feature type="binding site" evidence="11">
    <location>
        <begin position="134"/>
        <end position="141"/>
    </location>
    <ligand>
        <name>UMP</name>
        <dbReference type="ChEBI" id="CHEBI:57865"/>
    </ligand>
</feature>
<dbReference type="GO" id="GO:0033862">
    <property type="term" value="F:UMP kinase activity"/>
    <property type="evidence" value="ECO:0007669"/>
    <property type="project" value="UniProtKB-EC"/>
</dbReference>
<name>A0A2K8NS15_9MOLU</name>
<accession>A0A2K8NS15</accession>
<protein>
    <recommendedName>
        <fullName evidence="11">Uridylate kinase</fullName>
        <shortName evidence="11">UK</shortName>
        <ecNumber evidence="11">2.7.4.22</ecNumber>
    </recommendedName>
    <alternativeName>
        <fullName evidence="11">Uridine monophosphate kinase</fullName>
        <shortName evidence="11">UMP kinase</shortName>
        <shortName evidence="11">UMPK</shortName>
    </alternativeName>
</protein>
<dbReference type="PANTHER" id="PTHR42833">
    <property type="entry name" value="URIDYLATE KINASE"/>
    <property type="match status" value="1"/>
</dbReference>
<evidence type="ECO:0000256" key="7">
    <source>
        <dbReference type="ARBA" id="ARBA00022777"/>
    </source>
</evidence>
<dbReference type="EC" id="2.7.4.22" evidence="11"/>
<comment type="subcellular location">
    <subcellularLocation>
        <location evidence="1 11">Cytoplasm</location>
    </subcellularLocation>
</comment>
<dbReference type="GO" id="GO:0005524">
    <property type="term" value="F:ATP binding"/>
    <property type="evidence" value="ECO:0007669"/>
    <property type="project" value="UniProtKB-KW"/>
</dbReference>
<comment type="similarity">
    <text evidence="3 11">Belongs to the UMP kinase family.</text>
</comment>
<comment type="function">
    <text evidence="11">Catalyzes the reversible phosphorylation of UMP to UDP.</text>
</comment>
<dbReference type="AlphaFoldDB" id="A0A2K8NS15"/>